<dbReference type="Proteomes" id="UP000254072">
    <property type="component" value="Unassembled WGS sequence"/>
</dbReference>
<reference evidence="1 2" key="1">
    <citation type="submission" date="2018-06" db="EMBL/GenBank/DDBJ databases">
        <authorList>
            <consortium name="Pathogen Informatics"/>
            <person name="Doyle S."/>
        </authorList>
    </citation>
    <scope>NUCLEOTIDE SEQUENCE [LARGE SCALE GENOMIC DNA]</scope>
    <source>
        <strain evidence="1 2">NCTC11157</strain>
    </source>
</reference>
<evidence type="ECO:0000313" key="1">
    <source>
        <dbReference type="EMBL" id="SUB84685.1"/>
    </source>
</evidence>
<protein>
    <submittedName>
        <fullName evidence="1">Uncharacterized protein</fullName>
    </submittedName>
</protein>
<dbReference type="AlphaFoldDB" id="A0A379DW90"/>
<name>A0A379DW90_9BACT</name>
<evidence type="ECO:0000313" key="2">
    <source>
        <dbReference type="Proteomes" id="UP000254072"/>
    </source>
</evidence>
<accession>A0A379DW90</accession>
<gene>
    <name evidence="1" type="ORF">NCTC11157_00392</name>
</gene>
<proteinExistence type="predicted"/>
<dbReference type="EMBL" id="UGTL01000001">
    <property type="protein sequence ID" value="SUB84685.1"/>
    <property type="molecule type" value="Genomic_DNA"/>
</dbReference>
<organism evidence="1 2">
    <name type="scientific">Prevotella disiens</name>
    <dbReference type="NCBI Taxonomy" id="28130"/>
    <lineage>
        <taxon>Bacteria</taxon>
        <taxon>Pseudomonadati</taxon>
        <taxon>Bacteroidota</taxon>
        <taxon>Bacteroidia</taxon>
        <taxon>Bacteroidales</taxon>
        <taxon>Prevotellaceae</taxon>
        <taxon>Prevotella</taxon>
    </lineage>
</organism>
<sequence>MFFLSFELPLQYYFVPFEKIVRICLVKSSLVFVLVESVQLNALKFFHEENDTFFGLICYLLFQKCTRFEFFHRL</sequence>